<keyword evidence="3" id="KW-1185">Reference proteome</keyword>
<evidence type="ECO:0000313" key="2">
    <source>
        <dbReference type="EMBL" id="ARU98727.1"/>
    </source>
</evidence>
<protein>
    <submittedName>
        <fullName evidence="1">Uncharacterized protein</fullName>
    </submittedName>
</protein>
<dbReference type="AlphaFoldDB" id="A0A1Y0LLD9"/>
<evidence type="ECO:0000313" key="1">
    <source>
        <dbReference type="EMBL" id="ARU94689.1"/>
    </source>
</evidence>
<dbReference type="EMBL" id="CP015581">
    <property type="protein sequence ID" value="ARU98727.1"/>
    <property type="molecule type" value="Genomic_DNA"/>
</dbReference>
<dbReference type="EMBL" id="CP015579">
    <property type="protein sequence ID" value="ARU94689.1"/>
    <property type="molecule type" value="Genomic_DNA"/>
</dbReference>
<evidence type="ECO:0000313" key="4">
    <source>
        <dbReference type="Proteomes" id="UP000195814"/>
    </source>
</evidence>
<evidence type="ECO:0000313" key="3">
    <source>
        <dbReference type="Proteomes" id="UP000195729"/>
    </source>
</evidence>
<organism evidence="1 4">
    <name type="scientific">Tatumella citrea</name>
    <name type="common">Pantoea citrea</name>
    <dbReference type="NCBI Taxonomy" id="53336"/>
    <lineage>
        <taxon>Bacteria</taxon>
        <taxon>Pseudomonadati</taxon>
        <taxon>Pseudomonadota</taxon>
        <taxon>Gammaproteobacteria</taxon>
        <taxon>Enterobacterales</taxon>
        <taxon>Erwiniaceae</taxon>
        <taxon>Tatumella</taxon>
    </lineage>
</organism>
<accession>A0A1Y0LLD9</accession>
<sequence length="59" mass="6957">MLSDRISGVTFCPLLALTSVLFINENITWRNYSPCRQILNITCQHQNMLIEYRHQMSEL</sequence>
<proteinExistence type="predicted"/>
<name>A0A1Y0LLD9_TATCI</name>
<reference evidence="3 4" key="1">
    <citation type="submission" date="2016-05" db="EMBL/GenBank/DDBJ databases">
        <title>Complete genome sequence of two 2,5-diketo-D-glunonic acid producing strain Tatumella citrea.</title>
        <authorList>
            <person name="Duan C."/>
            <person name="Yang J."/>
            <person name="Yang S."/>
        </authorList>
    </citation>
    <scope>NUCLEOTIDE SEQUENCE [LARGE SCALE GENOMIC DNA]</scope>
    <source>
        <strain evidence="2 3">ATCC 39140</strain>
        <strain evidence="1 4">DSM 13699</strain>
    </source>
</reference>
<dbReference type="KEGG" id="tci:A7K98_13540"/>
<gene>
    <name evidence="1" type="ORF">A7K98_13540</name>
    <name evidence="2" type="ORF">A7K99_13525</name>
</gene>
<dbReference type="Proteomes" id="UP000195729">
    <property type="component" value="Chromosome"/>
</dbReference>
<dbReference type="Proteomes" id="UP000195814">
    <property type="component" value="Chromosome"/>
</dbReference>